<feature type="region of interest" description="Disordered" evidence="1">
    <location>
        <begin position="26"/>
        <end position="117"/>
    </location>
</feature>
<dbReference type="EMBL" id="JAUJYO010000016">
    <property type="protein sequence ID" value="KAK1295240.1"/>
    <property type="molecule type" value="Genomic_DNA"/>
</dbReference>
<dbReference type="AlphaFoldDB" id="A0AAV9D237"/>
<dbReference type="Pfam" id="PF06978">
    <property type="entry name" value="POP1_N"/>
    <property type="match status" value="1"/>
</dbReference>
<organism evidence="3 4">
    <name type="scientific">Acorus calamus</name>
    <name type="common">Sweet flag</name>
    <dbReference type="NCBI Taxonomy" id="4465"/>
    <lineage>
        <taxon>Eukaryota</taxon>
        <taxon>Viridiplantae</taxon>
        <taxon>Streptophyta</taxon>
        <taxon>Embryophyta</taxon>
        <taxon>Tracheophyta</taxon>
        <taxon>Spermatophyta</taxon>
        <taxon>Magnoliopsida</taxon>
        <taxon>Liliopsida</taxon>
        <taxon>Acoraceae</taxon>
        <taxon>Acorus</taxon>
    </lineage>
</organism>
<protein>
    <recommendedName>
        <fullName evidence="2">Pop1 N-terminal domain-containing protein</fullName>
    </recommendedName>
</protein>
<reference evidence="3" key="2">
    <citation type="submission" date="2023-06" db="EMBL/GenBank/DDBJ databases">
        <authorList>
            <person name="Ma L."/>
            <person name="Liu K.-W."/>
            <person name="Li Z."/>
            <person name="Hsiao Y.-Y."/>
            <person name="Qi Y."/>
            <person name="Fu T."/>
            <person name="Tang G."/>
            <person name="Zhang D."/>
            <person name="Sun W.-H."/>
            <person name="Liu D.-K."/>
            <person name="Li Y."/>
            <person name="Chen G.-Z."/>
            <person name="Liu X.-D."/>
            <person name="Liao X.-Y."/>
            <person name="Jiang Y.-T."/>
            <person name="Yu X."/>
            <person name="Hao Y."/>
            <person name="Huang J."/>
            <person name="Zhao X.-W."/>
            <person name="Ke S."/>
            <person name="Chen Y.-Y."/>
            <person name="Wu W.-L."/>
            <person name="Hsu J.-L."/>
            <person name="Lin Y.-F."/>
            <person name="Huang M.-D."/>
            <person name="Li C.-Y."/>
            <person name="Huang L."/>
            <person name="Wang Z.-W."/>
            <person name="Zhao X."/>
            <person name="Zhong W.-Y."/>
            <person name="Peng D.-H."/>
            <person name="Ahmad S."/>
            <person name="Lan S."/>
            <person name="Zhang J.-S."/>
            <person name="Tsai W.-C."/>
            <person name="Van De Peer Y."/>
            <person name="Liu Z.-J."/>
        </authorList>
    </citation>
    <scope>NUCLEOTIDE SEQUENCE</scope>
    <source>
        <strain evidence="3">CP</strain>
        <tissue evidence="3">Leaves</tissue>
    </source>
</reference>
<evidence type="ECO:0000313" key="3">
    <source>
        <dbReference type="EMBL" id="KAK1295240.1"/>
    </source>
</evidence>
<reference evidence="3" key="1">
    <citation type="journal article" date="2023" name="Nat. Commun.">
        <title>Diploid and tetraploid genomes of Acorus and the evolution of monocots.</title>
        <authorList>
            <person name="Ma L."/>
            <person name="Liu K.W."/>
            <person name="Li Z."/>
            <person name="Hsiao Y.Y."/>
            <person name="Qi Y."/>
            <person name="Fu T."/>
            <person name="Tang G.D."/>
            <person name="Zhang D."/>
            <person name="Sun W.H."/>
            <person name="Liu D.K."/>
            <person name="Li Y."/>
            <person name="Chen G.Z."/>
            <person name="Liu X.D."/>
            <person name="Liao X.Y."/>
            <person name="Jiang Y.T."/>
            <person name="Yu X."/>
            <person name="Hao Y."/>
            <person name="Huang J."/>
            <person name="Zhao X.W."/>
            <person name="Ke S."/>
            <person name="Chen Y.Y."/>
            <person name="Wu W.L."/>
            <person name="Hsu J.L."/>
            <person name="Lin Y.F."/>
            <person name="Huang M.D."/>
            <person name="Li C.Y."/>
            <person name="Huang L."/>
            <person name="Wang Z.W."/>
            <person name="Zhao X."/>
            <person name="Zhong W.Y."/>
            <person name="Peng D.H."/>
            <person name="Ahmad S."/>
            <person name="Lan S."/>
            <person name="Zhang J.S."/>
            <person name="Tsai W.C."/>
            <person name="Van de Peer Y."/>
            <person name="Liu Z.J."/>
        </authorList>
    </citation>
    <scope>NUCLEOTIDE SEQUENCE</scope>
    <source>
        <strain evidence="3">CP</strain>
    </source>
</reference>
<dbReference type="GO" id="GO:0005655">
    <property type="term" value="C:nucleolar ribonuclease P complex"/>
    <property type="evidence" value="ECO:0007669"/>
    <property type="project" value="InterPro"/>
</dbReference>
<dbReference type="Proteomes" id="UP001180020">
    <property type="component" value="Unassembled WGS sequence"/>
</dbReference>
<feature type="compositionally biased region" description="Basic and acidic residues" evidence="1">
    <location>
        <begin position="89"/>
        <end position="100"/>
    </location>
</feature>
<keyword evidence="4" id="KW-1185">Reference proteome</keyword>
<dbReference type="InterPro" id="IPR009723">
    <property type="entry name" value="Pop1_N"/>
</dbReference>
<accession>A0AAV9D237</accession>
<feature type="compositionally biased region" description="Basic residues" evidence="1">
    <location>
        <begin position="70"/>
        <end position="80"/>
    </location>
</feature>
<dbReference type="GO" id="GO:0000172">
    <property type="term" value="C:ribonuclease MRP complex"/>
    <property type="evidence" value="ECO:0007669"/>
    <property type="project" value="InterPro"/>
</dbReference>
<dbReference type="InterPro" id="IPR039182">
    <property type="entry name" value="Pop1"/>
</dbReference>
<evidence type="ECO:0000313" key="4">
    <source>
        <dbReference type="Proteomes" id="UP001180020"/>
    </source>
</evidence>
<feature type="compositionally biased region" description="Basic and acidic residues" evidence="1">
    <location>
        <begin position="26"/>
        <end position="35"/>
    </location>
</feature>
<dbReference type="PANTHER" id="PTHR22731">
    <property type="entry name" value="RIBONUCLEASES P/MRP PROTEIN SUBUNIT POP1"/>
    <property type="match status" value="1"/>
</dbReference>
<dbReference type="GO" id="GO:0001682">
    <property type="term" value="P:tRNA 5'-leader removal"/>
    <property type="evidence" value="ECO:0007669"/>
    <property type="project" value="InterPro"/>
</dbReference>
<sequence length="155" mass="17664">MASSIKKAPPPSAVPPPRTLDVQRFAESRGPELESIHSIVSTRSNGDYRVRRNKRRRTNSHEDRASKGGRGSRRKMRRRSSANGGASPAREKAAAKEKVSRIIRRRREPRENPEVGFCRSGDGTRRLRTHLWHAKRFEMAKLWGFYLPLSLHGSV</sequence>
<gene>
    <name evidence="3" type="ORF">QJS10_CPA16g00697</name>
</gene>
<evidence type="ECO:0000256" key="1">
    <source>
        <dbReference type="SAM" id="MobiDB-lite"/>
    </source>
</evidence>
<evidence type="ECO:0000259" key="2">
    <source>
        <dbReference type="Pfam" id="PF06978"/>
    </source>
</evidence>
<feature type="domain" description="Pop1 N-terminal" evidence="2">
    <location>
        <begin position="73"/>
        <end position="150"/>
    </location>
</feature>
<comment type="caution">
    <text evidence="3">The sequence shown here is derived from an EMBL/GenBank/DDBJ whole genome shotgun (WGS) entry which is preliminary data.</text>
</comment>
<proteinExistence type="predicted"/>
<dbReference type="PANTHER" id="PTHR22731:SF3">
    <property type="entry name" value="RIBONUCLEASES P_MRP PROTEIN SUBUNIT POP1"/>
    <property type="match status" value="1"/>
</dbReference>
<name>A0AAV9D237_ACOCL</name>